<dbReference type="SUPFAM" id="SSF56801">
    <property type="entry name" value="Acetyl-CoA synthetase-like"/>
    <property type="match status" value="2"/>
</dbReference>
<dbReference type="Gene3D" id="3.30.300.30">
    <property type="match status" value="2"/>
</dbReference>
<dbReference type="GO" id="GO:0044550">
    <property type="term" value="P:secondary metabolite biosynthetic process"/>
    <property type="evidence" value="ECO:0007669"/>
    <property type="project" value="TreeGrafter"/>
</dbReference>
<dbReference type="InterPro" id="IPR042099">
    <property type="entry name" value="ANL_N_sf"/>
</dbReference>
<sequence length="2213" mass="234692">MPPADPPAVLTLDRIRADVAGVLELPVDEVGEHTDLLHLGLDSLTVMRLAARWRAGGAAVSFGDLIEWRTPAEWAALCTDPAAPAAAAPAVPAPGATEFDLTPIQHAYRYGRSDALPLGGVGSHFYVEFDGPALDPERLERAVCRLEERHPMLRARFPEQGSGRIAGSSARAALAVHDLRALGPDERARDLADRRERLAHRRLAVEDGEVLDLQLSLLPGGLGRLHLQIDMLVCDAQSFRILLTELIGHYADPDREPAPPGIDFAGYVAATADAGEPARDRARVYWRGLLADLPTSGPALPWATDPAVVSGHRTRQISHTVDTTRRARLAERAREHGLTETAVLLAAFVEAVAHWSATTRFLLSVPFYDREPVHPDVDAVVGDFTGLVLLDVDAGEDSGFAARAGALQQRLHEHLVHAAHSGIDLVRELSHEHGETVATHVVFTSATGIGELFEPPVRELLGEPVYTMSQNPQVAIDLQATDRDGRLHLHWDVARGLLLSGVDEALAGAVGAVLDWAAGSGDWSRPVPDLRPVDQRRRPDGPPDPERSTSSALTTAPSPRPTGRASTLHGSVFARARLCPDAPALVGPEGTVDLGTLAVRALALAGGLARRGVRPGDVVAVALPPGADQITAVLGVLAAGGAYVPIGVEQPPARRARILATAGARMVVGDPATSAGAEGPGAPAGPVVPVVGPAELLAAPPLDQPVDRPPDALAYVIFTSGSTGEPKGVEITHGAAMNTVTAVGERFGVGPGDRAIGMSALDFDLSVYDLFGLLGVGGSVVVVPATTRRDARACAALVREHRVTLWNTVPALLSMLLEAAGPDDLGSLRTVLVSGDRVPVDLARRLRAAAPRARFAALGGATEASIWSNVYEPPGDEVVVVPGEPGWSSMPYGFPLPGQRFRIVDERGRDRPDWVPGELWIGGAGIALGYRGDPQRSAERFPVVDGERWYRTGDLGRYRPGGIMEFLGRQDNQVKLRGHRIELGEVEAALNRHPGVGSSVAVVVPGAGGAGAGGHLGALVTPSGPDDPGPADVVRAAGAELPPHMVPETLVVAATLPLTANGKVDRRAVAELLHAGDALRTGVYEPPRGPVEKLVADLWSELLELDRVSRRDDFFRVGGDSLVATRMLARLRRNGIDVPLDRLLGTPVLAEFTDGLIAGRGATPPRVTADPANRFEPFDATEVQRAYWLGRSEQFALGGVGSHWYWEFEGTGVDVGRLEDALRRLVHRHDMLRAVFDGDGRQRVLPDPGPVRIPHTVTDDPDEPGRMRDQLSIRVPDPAHWPLLHVEAVTVAGRTHLAFSVDYLVLDALSIVILLGELAALYRDPDAELAPLDLTFRDYLRCAGPGEDELARARRYWLERLDDLPPAPALPLALDPAAVVAPRFVRREAWLEPDVWARLTERARRHGVTPAATLATAYGAVLSRWSGQADLTINLTLFDRRDVHPDVDAVLGDFTSLVLVPFRSGDGSVAARVREVQSGMWSAVEHRAASALWVLRELARRRRAAAVTMPVVLTSALGVVGDAPDIVFPFGEPVWGLSQTPQVWLDCQVTERAGGLSVAWDLVDGLFCPGVPEAMFTAFTGLLRELADQDWDEPVPEIPAGAAPRPPAPVMPAETSGVLHGAFFARAAREPASTALVTDDRDVTAGELAGRALAVAGGLAAAGVGPGEAVAVQLPRGVGEVVAVLGVQATGAAYVPIGVDQPPLRARGSADTAGVVWSITADPGSDLPGARALADWERATPLAAPVIDVSGRTAYVIFTSGSTGTPKGVEMAHAATLNTIVAVNERFDVGPGTRALGLSSLEFDLSVYDVFGVLGAGGALVLVDEGDRREAAAWVRAVARHGVTMWNSVPALLEMALDADTDGSLDGLRTVLVSGDRVPIDLGERLAGHAPRARLSALGGATEAAIWSNVHDVLPPAHAGPLPGEPPWRSVAYGTPLPGQAFRVVDERGRDCPEWVTGELWIGGAGVATGYRGDPERTADRFVEVPGDGRWYRTGDLGRYRPGRVMEFLGRRDNQVKIRGHRVELGEIDAALAAHPRVAAAVTVIVDDPAPQPAAVVVTRESAPGGTPDAFAALDDLRAHLEARLPVHMLPARVTVVEALPLTPNGKIDRAAVAGTLARPDGAAAAEPPRGPLESELAELWRDLLDVAEVGRADSFFLLGGDSLLGTRLVERLRRRFGVEVTLRELTAAPTVRELAPVIDGLRGCADVEEGIL</sequence>
<evidence type="ECO:0000256" key="4">
    <source>
        <dbReference type="ARBA" id="ARBA00016743"/>
    </source>
</evidence>
<gene>
    <name evidence="11" type="ORF">AVDCRST_MAG66-3806</name>
</gene>
<dbReference type="FunFam" id="1.10.1200.10:FF:000016">
    <property type="entry name" value="Non-ribosomal peptide synthase"/>
    <property type="match status" value="1"/>
</dbReference>
<dbReference type="SUPFAM" id="SSF47336">
    <property type="entry name" value="ACP-like"/>
    <property type="match status" value="3"/>
</dbReference>
<dbReference type="FunFam" id="3.30.559.30:FF:000006">
    <property type="entry name" value="Yersiniabactin polyketide/non-ribosomal peptide synthetase"/>
    <property type="match status" value="1"/>
</dbReference>
<dbReference type="GO" id="GO:0005737">
    <property type="term" value="C:cytoplasm"/>
    <property type="evidence" value="ECO:0007669"/>
    <property type="project" value="TreeGrafter"/>
</dbReference>
<dbReference type="FunFam" id="3.30.559.10:FF:000023">
    <property type="entry name" value="Non-ribosomal peptide synthetase"/>
    <property type="match status" value="2"/>
</dbReference>
<dbReference type="GO" id="GO:0000036">
    <property type="term" value="F:acyl carrier activity"/>
    <property type="evidence" value="ECO:0007669"/>
    <property type="project" value="TreeGrafter"/>
</dbReference>
<dbReference type="InterPro" id="IPR010071">
    <property type="entry name" value="AA_adenyl_dom"/>
</dbReference>
<feature type="compositionally biased region" description="Low complexity" evidence="9">
    <location>
        <begin position="548"/>
        <end position="557"/>
    </location>
</feature>
<dbReference type="PROSITE" id="PS00012">
    <property type="entry name" value="PHOSPHOPANTETHEINE"/>
    <property type="match status" value="2"/>
</dbReference>
<dbReference type="Pfam" id="PF00550">
    <property type="entry name" value="PP-binding"/>
    <property type="match status" value="3"/>
</dbReference>
<dbReference type="Gene3D" id="1.10.1200.10">
    <property type="entry name" value="ACP-like"/>
    <property type="match status" value="3"/>
</dbReference>
<feature type="domain" description="Carrier" evidence="10">
    <location>
        <begin position="6"/>
        <end position="82"/>
    </location>
</feature>
<dbReference type="FunFam" id="3.40.50.12780:FF:000012">
    <property type="entry name" value="Non-ribosomal peptide synthetase"/>
    <property type="match status" value="1"/>
</dbReference>
<dbReference type="PROSITE" id="PS50075">
    <property type="entry name" value="CARRIER"/>
    <property type="match status" value="3"/>
</dbReference>
<dbReference type="InterPro" id="IPR009081">
    <property type="entry name" value="PP-bd_ACP"/>
</dbReference>
<dbReference type="Gene3D" id="3.30.559.30">
    <property type="entry name" value="Nonribosomal peptide synthetase, condensation domain"/>
    <property type="match status" value="2"/>
</dbReference>
<dbReference type="Gene3D" id="3.40.50.12780">
    <property type="entry name" value="N-terminal domain of ligase-like"/>
    <property type="match status" value="2"/>
</dbReference>
<feature type="region of interest" description="Disordered" evidence="9">
    <location>
        <begin position="524"/>
        <end position="566"/>
    </location>
</feature>
<dbReference type="Pfam" id="PF00501">
    <property type="entry name" value="AMP-binding"/>
    <property type="match status" value="2"/>
</dbReference>
<dbReference type="EMBL" id="CADCUS010000488">
    <property type="protein sequence ID" value="CAA9432732.1"/>
    <property type="molecule type" value="Genomic_DNA"/>
</dbReference>
<reference evidence="11" key="1">
    <citation type="submission" date="2020-02" db="EMBL/GenBank/DDBJ databases">
        <authorList>
            <person name="Meier V. D."/>
        </authorList>
    </citation>
    <scope>NUCLEOTIDE SEQUENCE</scope>
    <source>
        <strain evidence="11">AVDCRST_MAG66</strain>
    </source>
</reference>
<dbReference type="SMART" id="SM00823">
    <property type="entry name" value="PKS_PP"/>
    <property type="match status" value="3"/>
</dbReference>
<feature type="domain" description="Carrier" evidence="10">
    <location>
        <begin position="1086"/>
        <end position="1160"/>
    </location>
</feature>
<dbReference type="FunFam" id="3.30.300.30:FF:000015">
    <property type="entry name" value="Nonribosomal peptide synthase SidD"/>
    <property type="match status" value="1"/>
</dbReference>
<dbReference type="GO" id="GO:0016874">
    <property type="term" value="F:ligase activity"/>
    <property type="evidence" value="ECO:0007669"/>
    <property type="project" value="UniProtKB-KW"/>
</dbReference>
<evidence type="ECO:0000256" key="5">
    <source>
        <dbReference type="ARBA" id="ARBA00022450"/>
    </source>
</evidence>
<evidence type="ECO:0000256" key="6">
    <source>
        <dbReference type="ARBA" id="ARBA00022553"/>
    </source>
</evidence>
<dbReference type="GO" id="GO:0031177">
    <property type="term" value="F:phosphopantetheine binding"/>
    <property type="evidence" value="ECO:0007669"/>
    <property type="project" value="InterPro"/>
</dbReference>
<dbReference type="NCBIfam" id="TIGR01733">
    <property type="entry name" value="AA-adenyl-dom"/>
    <property type="match status" value="2"/>
</dbReference>
<feature type="compositionally biased region" description="Basic and acidic residues" evidence="9">
    <location>
        <begin position="531"/>
        <end position="547"/>
    </location>
</feature>
<dbReference type="PANTHER" id="PTHR45527:SF10">
    <property type="entry name" value="PYOCHELIN SYNTHASE PCHF"/>
    <property type="match status" value="1"/>
</dbReference>
<organism evidence="11">
    <name type="scientific">uncultured Pseudonocardia sp</name>
    <dbReference type="NCBI Taxonomy" id="211455"/>
    <lineage>
        <taxon>Bacteria</taxon>
        <taxon>Bacillati</taxon>
        <taxon>Actinomycetota</taxon>
        <taxon>Actinomycetes</taxon>
        <taxon>Pseudonocardiales</taxon>
        <taxon>Pseudonocardiaceae</taxon>
        <taxon>Pseudonocardia</taxon>
        <taxon>environmental samples</taxon>
    </lineage>
</organism>
<evidence type="ECO:0000256" key="7">
    <source>
        <dbReference type="ARBA" id="ARBA00022598"/>
    </source>
</evidence>
<accession>A0A6J4Q4E4</accession>
<keyword evidence="5" id="KW-0596">Phosphopantetheine</keyword>
<evidence type="ECO:0000256" key="3">
    <source>
        <dbReference type="ARBA" id="ARBA00007380"/>
    </source>
</evidence>
<evidence type="ECO:0000256" key="2">
    <source>
        <dbReference type="ARBA" id="ARBA00005102"/>
    </source>
</evidence>
<dbReference type="Pfam" id="PF13193">
    <property type="entry name" value="AMP-binding_C"/>
    <property type="match status" value="2"/>
</dbReference>
<proteinExistence type="inferred from homology"/>
<dbReference type="InterPro" id="IPR000873">
    <property type="entry name" value="AMP-dep_synth/lig_dom"/>
</dbReference>
<evidence type="ECO:0000256" key="9">
    <source>
        <dbReference type="SAM" id="MobiDB-lite"/>
    </source>
</evidence>
<dbReference type="SUPFAM" id="SSF52777">
    <property type="entry name" value="CoA-dependent acyltransferases"/>
    <property type="match status" value="4"/>
</dbReference>
<keyword evidence="6" id="KW-0597">Phosphoprotein</keyword>
<comment type="pathway">
    <text evidence="2">Siderophore biosynthesis; mycobactin biosynthesis.</text>
</comment>
<evidence type="ECO:0000256" key="1">
    <source>
        <dbReference type="ARBA" id="ARBA00001957"/>
    </source>
</evidence>
<dbReference type="InterPro" id="IPR023213">
    <property type="entry name" value="CAT-like_dom_sf"/>
</dbReference>
<dbReference type="Gene3D" id="3.30.559.10">
    <property type="entry name" value="Chloramphenicol acetyltransferase-like domain"/>
    <property type="match status" value="2"/>
</dbReference>
<evidence type="ECO:0000259" key="10">
    <source>
        <dbReference type="PROSITE" id="PS50075"/>
    </source>
</evidence>
<dbReference type="Pfam" id="PF00668">
    <property type="entry name" value="Condensation"/>
    <property type="match status" value="2"/>
</dbReference>
<keyword evidence="7" id="KW-0436">Ligase</keyword>
<comment type="similarity">
    <text evidence="3">Belongs to the ATP-dependent AMP-binding enzyme family. MbtB subfamily.</text>
</comment>
<evidence type="ECO:0000256" key="8">
    <source>
        <dbReference type="ARBA" id="ARBA00033440"/>
    </source>
</evidence>
<protein>
    <recommendedName>
        <fullName evidence="4">Phenyloxazoline synthase MbtB</fullName>
    </recommendedName>
    <alternativeName>
        <fullName evidence="8">Mycobactin synthetase protein B</fullName>
    </alternativeName>
</protein>
<dbReference type="InterPro" id="IPR057737">
    <property type="entry name" value="Condensation_MtbB-like"/>
</dbReference>
<dbReference type="PANTHER" id="PTHR45527">
    <property type="entry name" value="NONRIBOSOMAL PEPTIDE SYNTHETASE"/>
    <property type="match status" value="1"/>
</dbReference>
<dbReference type="GO" id="GO:0043041">
    <property type="term" value="P:amino acid activation for nonribosomal peptide biosynthetic process"/>
    <property type="evidence" value="ECO:0007669"/>
    <property type="project" value="TreeGrafter"/>
</dbReference>
<comment type="cofactor">
    <cofactor evidence="1">
        <name>pantetheine 4'-phosphate</name>
        <dbReference type="ChEBI" id="CHEBI:47942"/>
    </cofactor>
</comment>
<dbReference type="PROSITE" id="PS00455">
    <property type="entry name" value="AMP_BINDING"/>
    <property type="match status" value="2"/>
</dbReference>
<dbReference type="InterPro" id="IPR036736">
    <property type="entry name" value="ACP-like_sf"/>
</dbReference>
<dbReference type="CDD" id="cd19535">
    <property type="entry name" value="Cyc_NRPS"/>
    <property type="match status" value="2"/>
</dbReference>
<dbReference type="InterPro" id="IPR045851">
    <property type="entry name" value="AMP-bd_C_sf"/>
</dbReference>
<feature type="domain" description="Carrier" evidence="10">
    <location>
        <begin position="2128"/>
        <end position="2203"/>
    </location>
</feature>
<dbReference type="InterPro" id="IPR006162">
    <property type="entry name" value="Ppantetheine_attach_site"/>
</dbReference>
<dbReference type="InterPro" id="IPR020845">
    <property type="entry name" value="AMP-binding_CS"/>
</dbReference>
<name>A0A6J4Q4E4_9PSEU</name>
<dbReference type="InterPro" id="IPR001242">
    <property type="entry name" value="Condensation_dom"/>
</dbReference>
<dbReference type="InterPro" id="IPR025110">
    <property type="entry name" value="AMP-bd_C"/>
</dbReference>
<dbReference type="InterPro" id="IPR020806">
    <property type="entry name" value="PKS_PP-bd"/>
</dbReference>
<evidence type="ECO:0000313" key="11">
    <source>
        <dbReference type="EMBL" id="CAA9432732.1"/>
    </source>
</evidence>